<evidence type="ECO:0000256" key="1">
    <source>
        <dbReference type="ARBA" id="ARBA00004123"/>
    </source>
</evidence>
<dbReference type="InterPro" id="IPR013087">
    <property type="entry name" value="Znf_C2H2_type"/>
</dbReference>
<evidence type="ECO:0000256" key="3">
    <source>
        <dbReference type="ARBA" id="ARBA00022737"/>
    </source>
</evidence>
<dbReference type="InterPro" id="IPR036236">
    <property type="entry name" value="Znf_C2H2_sf"/>
</dbReference>
<evidence type="ECO:0000256" key="6">
    <source>
        <dbReference type="ARBA" id="ARBA00023242"/>
    </source>
</evidence>
<dbReference type="AlphaFoldDB" id="A0AAD5TT14"/>
<evidence type="ECO:0000256" key="4">
    <source>
        <dbReference type="ARBA" id="ARBA00022771"/>
    </source>
</evidence>
<dbReference type="PROSITE" id="PS50157">
    <property type="entry name" value="ZINC_FINGER_C2H2_2"/>
    <property type="match status" value="2"/>
</dbReference>
<evidence type="ECO:0000256" key="5">
    <source>
        <dbReference type="ARBA" id="ARBA00022833"/>
    </source>
</evidence>
<keyword evidence="11" id="KW-1185">Reference proteome</keyword>
<dbReference type="GO" id="GO:0008270">
    <property type="term" value="F:zinc ion binding"/>
    <property type="evidence" value="ECO:0007669"/>
    <property type="project" value="UniProtKB-KW"/>
</dbReference>
<feature type="domain" description="C2H2-type" evidence="9">
    <location>
        <begin position="385"/>
        <end position="412"/>
    </location>
</feature>
<feature type="non-terminal residue" evidence="10">
    <location>
        <position position="452"/>
    </location>
</feature>
<keyword evidence="6" id="KW-0539">Nucleus</keyword>
<dbReference type="PANTHER" id="PTHR16515">
    <property type="entry name" value="PR DOMAIN ZINC FINGER PROTEIN"/>
    <property type="match status" value="1"/>
</dbReference>
<feature type="compositionally biased region" description="Polar residues" evidence="8">
    <location>
        <begin position="351"/>
        <end position="365"/>
    </location>
</feature>
<keyword evidence="5" id="KW-0862">Zinc</keyword>
<name>A0AAD5TT14_9FUNG</name>
<gene>
    <name evidence="10" type="ORF">HK099_002493</name>
</gene>
<comment type="subcellular location">
    <subcellularLocation>
        <location evidence="1">Nucleus</location>
    </subcellularLocation>
</comment>
<evidence type="ECO:0000256" key="2">
    <source>
        <dbReference type="ARBA" id="ARBA00022723"/>
    </source>
</evidence>
<dbReference type="EMBL" id="JADGJW010001828">
    <property type="protein sequence ID" value="KAJ3200829.1"/>
    <property type="molecule type" value="Genomic_DNA"/>
</dbReference>
<feature type="region of interest" description="Disordered" evidence="8">
    <location>
        <begin position="351"/>
        <end position="372"/>
    </location>
</feature>
<evidence type="ECO:0000313" key="10">
    <source>
        <dbReference type="EMBL" id="KAJ3200829.1"/>
    </source>
</evidence>
<dbReference type="PANTHER" id="PTHR16515:SF49">
    <property type="entry name" value="GASTRULA ZINC FINGER PROTEIN XLCGF49.1-LIKE-RELATED"/>
    <property type="match status" value="1"/>
</dbReference>
<dbReference type="GO" id="GO:0010468">
    <property type="term" value="P:regulation of gene expression"/>
    <property type="evidence" value="ECO:0007669"/>
    <property type="project" value="TreeGrafter"/>
</dbReference>
<evidence type="ECO:0000259" key="9">
    <source>
        <dbReference type="PROSITE" id="PS50157"/>
    </source>
</evidence>
<dbReference type="InterPro" id="IPR050331">
    <property type="entry name" value="Zinc_finger"/>
</dbReference>
<keyword evidence="2" id="KW-0479">Metal-binding</keyword>
<accession>A0AAD5TT14</accession>
<feature type="domain" description="C2H2-type" evidence="9">
    <location>
        <begin position="413"/>
        <end position="441"/>
    </location>
</feature>
<dbReference type="SUPFAM" id="SSF57667">
    <property type="entry name" value="beta-beta-alpha zinc fingers"/>
    <property type="match status" value="1"/>
</dbReference>
<dbReference type="SMART" id="SM00355">
    <property type="entry name" value="ZnF_C2H2"/>
    <property type="match status" value="2"/>
</dbReference>
<keyword evidence="3" id="KW-0677">Repeat</keyword>
<evidence type="ECO:0000256" key="7">
    <source>
        <dbReference type="PROSITE-ProRule" id="PRU00042"/>
    </source>
</evidence>
<dbReference type="GO" id="GO:0005634">
    <property type="term" value="C:nucleus"/>
    <property type="evidence" value="ECO:0007669"/>
    <property type="project" value="UniProtKB-SubCell"/>
</dbReference>
<dbReference type="Proteomes" id="UP001211065">
    <property type="component" value="Unassembled WGS sequence"/>
</dbReference>
<feature type="region of interest" description="Disordered" evidence="8">
    <location>
        <begin position="151"/>
        <end position="185"/>
    </location>
</feature>
<comment type="caution">
    <text evidence="10">The sequence shown here is derived from an EMBL/GenBank/DDBJ whole genome shotgun (WGS) entry which is preliminary data.</text>
</comment>
<sequence length="452" mass="49542">MINLKPLQVSSNILNHDSVKLNDFSTSNSDKTSNLNHQTNDNFESLLPTTLLSPFFPNNNYNQKDLFFTSSLDNSLSPIQTPLTPISHSDDFSLSSDELKAHISTNDVLNYYDLLVNDMLRISTPALSPPPPISISTDNLNQVLNTSNSFHSPSTTTSFSSTPTSTTPFTSTSFSTATSSTPPFTSTLYSPIPTSTLYSPIPTSTLYSPIPTSTLSSQFSSISTSPPFSSAPTSPPIVDNSQSILRTTTPTNFYNANQNDFFSSNFTSTSDIMQDAILSSQTLEQQQQNFPPSNPIYPLRISPPLNTAISKAQSSSSLSPEEFLGNIFTNDISDPPSPSSSSLSETLMVIPTNTSNNNSKSDPASNNDLKKIKKNKKVINTNLPHKCPRCIATFATEYQLITHSIKHAEVRPFGCKNCSKTFSRHHDALRHVKNVHKVSREEAKNFTTDDKT</sequence>
<reference evidence="10" key="1">
    <citation type="submission" date="2020-05" db="EMBL/GenBank/DDBJ databases">
        <title>Phylogenomic resolution of chytrid fungi.</title>
        <authorList>
            <person name="Stajich J.E."/>
            <person name="Amses K."/>
            <person name="Simmons R."/>
            <person name="Seto K."/>
            <person name="Myers J."/>
            <person name="Bonds A."/>
            <person name="Quandt C.A."/>
            <person name="Barry K."/>
            <person name="Liu P."/>
            <person name="Grigoriev I."/>
            <person name="Longcore J.E."/>
            <person name="James T.Y."/>
        </authorList>
    </citation>
    <scope>NUCLEOTIDE SEQUENCE</scope>
    <source>
        <strain evidence="10">JEL0476</strain>
    </source>
</reference>
<proteinExistence type="predicted"/>
<organism evidence="10 11">
    <name type="scientific">Clydaea vesicula</name>
    <dbReference type="NCBI Taxonomy" id="447962"/>
    <lineage>
        <taxon>Eukaryota</taxon>
        <taxon>Fungi</taxon>
        <taxon>Fungi incertae sedis</taxon>
        <taxon>Chytridiomycota</taxon>
        <taxon>Chytridiomycota incertae sedis</taxon>
        <taxon>Chytridiomycetes</taxon>
        <taxon>Lobulomycetales</taxon>
        <taxon>Lobulomycetaceae</taxon>
        <taxon>Clydaea</taxon>
    </lineage>
</organism>
<dbReference type="PROSITE" id="PS00028">
    <property type="entry name" value="ZINC_FINGER_C2H2_1"/>
    <property type="match status" value="2"/>
</dbReference>
<evidence type="ECO:0000256" key="8">
    <source>
        <dbReference type="SAM" id="MobiDB-lite"/>
    </source>
</evidence>
<dbReference type="Gene3D" id="3.30.160.60">
    <property type="entry name" value="Classic Zinc Finger"/>
    <property type="match status" value="1"/>
</dbReference>
<keyword evidence="4 7" id="KW-0863">Zinc-finger</keyword>
<evidence type="ECO:0000313" key="11">
    <source>
        <dbReference type="Proteomes" id="UP001211065"/>
    </source>
</evidence>
<protein>
    <recommendedName>
        <fullName evidence="9">C2H2-type domain-containing protein</fullName>
    </recommendedName>
</protein>